<keyword evidence="4" id="KW-0802">TPR repeat</keyword>
<comment type="caution">
    <text evidence="5">The sequence shown here is derived from an EMBL/GenBank/DDBJ whole genome shotgun (WGS) entry which is preliminary data.</text>
</comment>
<dbReference type="PROSITE" id="PS50005">
    <property type="entry name" value="TPR"/>
    <property type="match status" value="1"/>
</dbReference>
<dbReference type="SUPFAM" id="SSF48452">
    <property type="entry name" value="TPR-like"/>
    <property type="match status" value="1"/>
</dbReference>
<dbReference type="GO" id="GO:0031491">
    <property type="term" value="F:nucleosome binding"/>
    <property type="evidence" value="ECO:0007669"/>
    <property type="project" value="TreeGrafter"/>
</dbReference>
<dbReference type="Proteomes" id="UP001211065">
    <property type="component" value="Unassembled WGS sequence"/>
</dbReference>
<comment type="similarity">
    <text evidence="2">Belongs to the HIR3 family.</text>
</comment>
<gene>
    <name evidence="5" type="primary">HIR3</name>
    <name evidence="5" type="ORF">HK099_008192</name>
</gene>
<evidence type="ECO:0000313" key="5">
    <source>
        <dbReference type="EMBL" id="KAJ3210667.1"/>
    </source>
</evidence>
<proteinExistence type="inferred from homology"/>
<name>A0AAD5TWA5_9FUNG</name>
<accession>A0AAD5TWA5</accession>
<evidence type="ECO:0000313" key="6">
    <source>
        <dbReference type="Proteomes" id="UP001211065"/>
    </source>
</evidence>
<keyword evidence="6" id="KW-1185">Reference proteome</keyword>
<evidence type="ECO:0000256" key="2">
    <source>
        <dbReference type="ARBA" id="ARBA00007335"/>
    </source>
</evidence>
<evidence type="ECO:0000256" key="3">
    <source>
        <dbReference type="ARBA" id="ARBA00023242"/>
    </source>
</evidence>
<dbReference type="Gene3D" id="1.25.40.10">
    <property type="entry name" value="Tetratricopeptide repeat domain"/>
    <property type="match status" value="1"/>
</dbReference>
<dbReference type="PANTHER" id="PTHR15502:SF7">
    <property type="entry name" value="CALCINEURIN-BINDING PROTEIN CABIN-1"/>
    <property type="match status" value="1"/>
</dbReference>
<dbReference type="GO" id="GO:0005634">
    <property type="term" value="C:nucleus"/>
    <property type="evidence" value="ECO:0007669"/>
    <property type="project" value="UniProtKB-SubCell"/>
</dbReference>
<dbReference type="InterPro" id="IPR033053">
    <property type="entry name" value="Hir3/CABIN1"/>
</dbReference>
<feature type="repeat" description="TPR" evidence="4">
    <location>
        <begin position="127"/>
        <end position="160"/>
    </location>
</feature>
<sequence>MFTSLNDENESEDRDKNADQLLKDTSIYKEGLNLAFKGRSKEALSLLDQINTSSPLFSLACFNKALLLPTNKQYIQEKLHLYSLSEENYQSYLEIGKVAEKNSLYFLALECYKKLLTISDSPPLIIKKSLEGIYRTYYLKGDFDDALKYIKMVLSFSPQNLQALWTKQQCINPNVLSQENLKQYNLENERLMTLSRKFPDIIVAQKSTVGYPISIGVSKHTITIEKLCWSELVNATLKIYEEVTENSIEEASLFLKPEDTSTVQIKIEVVNPMDISETAKPTTNESINVVKEVNFTSFKDDSEQQKLPIIPDQGTAEGIVTEENIGETFEDQMETEKIKTSATVESNSLKRKLDEDLSSDRTAKRILRSKLETNTTQKKDWSHDILWKELGTYFPINLDFGEAGSIISDENIFFDGCWKSFYNLVNAVKEKKLLTHKPKKQVENFKVNISIEDDEVVLVETKRSIEKFIKVVNDAEFDIIEVLQHLFLTFYKNIINDEVKLIWTNEKLFTPLMLILRKLEFHNAGLRFFNCYFENNIIRFDVICEVLFYFSPRKVDNSNIVEVFDVSDGDFNSNPLYSTSIWNMFLRWFSETDDIFNNLNDFAAKDLGLVVRFLWLKANFEKKVDRIENSAKILSELKIWLLELNSQNKSANFLINPFSRFITEKKIDQNLRMLDARQFLKEANNFNIKDSKLCLHKILMPSLFDENDDSNVLNEDTIEYMYEECGLARRSYLRNLLETSLIDKEEKFVLNVVAFLDVIRNLNIGEETNYIMAYSIVEKIMEHMTMSNSESVFNTLNNRKNIRYFSEFKNNTNDPNVSEFDDTKATFLDQFVYNSFLLLKISFSALTYIDQVPNQKFNENISKLTVLCFTYSYYFFKLMEFLLKKKMPTLEEEQEDDTKKPKVSKLKAEYDWIGMFLNLVKSYFDNGRDNRELYQCYFCLYGVYIKVDNDVQIDDHSSEKIAFTTEPASEAFESVYNFILYKLNSKSYRDKVLQNKLVINKYLESEMDLSEIGFTPSKKLALINIKEEENKSIPDIFFNIYYINGKILWAQQKFNKATRTESNKKNLIIDSAIENFMNDLYLNPYSFDSWLTLAVFYAGAASDLLLWSANEITTKFKKIREFQIKAFHCFSQAIQIFRKRKKFVESNRYQYKNKEVAANLWGEFGNLIHQILTKPMSSASLVSNYNKIKLKICTEENIKLAIPSIEVVNLKFFKFGIWLFERAIKFDSSNWWFPFMIARFYEKIDFDSKIALKYYKLSCKLVPEEWPTKEQEIIFDPYYKLLSYLIKLLAKNKIKPDIVKNIVDECIPKNWIIDVTLSQETNEVELISSSQEKIADGTKVSWTTETALQQICQIYNRMTFLDKKHWHHKAAFKVAWIQYHLLKNPVEAQAKIQTLLNYKSFSKSFINFWKPEFERPGKHFIYIHKYTKFLIEILYDVQDENSIEYFRNISRKVKKADEFFLYPKEIWDLVFEKYFNVLRSSIESHGSTQLSGSMTKNEFDVLTTPLEQEIFNNEDKKVQILLRAFELNKLNDEENEMLQLFLVEVYSKLFIQFGGLEMKKTCSVEGMKDQGPLLFNHVLSRVKAVCKLPPKPIKNSEVKEKELEKVPPTTEGLIIETEKIGVVNSETSTTNNEESNTDSKKLLINGASKKDAAVTLSEIDVLFGKTDSEGISLGKDEVMSGTANQQSTVDKDLVMLEACNHIVDKKNSITSAEDDEQVDRLVVFGGNDVECTTINKEQHIVVDGDEADTSMDLQYTLDLDMGSSDIVVGETFEGMDEENLTIPENSKKIDGEINTKVNVEYDSNLKAEDVVEMECLISSELEQGETRTNNLVFQDEKNLIFSSSSFSDDQPQLPFENFTREIDLDAFSVNIDEDIITHK</sequence>
<dbReference type="EMBL" id="JADGJW010000878">
    <property type="protein sequence ID" value="KAJ3210667.1"/>
    <property type="molecule type" value="Genomic_DNA"/>
</dbReference>
<evidence type="ECO:0000256" key="1">
    <source>
        <dbReference type="ARBA" id="ARBA00004123"/>
    </source>
</evidence>
<dbReference type="InterPro" id="IPR011990">
    <property type="entry name" value="TPR-like_helical_dom_sf"/>
</dbReference>
<protein>
    <submittedName>
        <fullName evidence="5">Histone transcription regulator 3</fullName>
    </submittedName>
</protein>
<keyword evidence="3" id="KW-0539">Nucleus</keyword>
<evidence type="ECO:0000256" key="4">
    <source>
        <dbReference type="PROSITE-ProRule" id="PRU00339"/>
    </source>
</evidence>
<dbReference type="PANTHER" id="PTHR15502">
    <property type="entry name" value="CALCINEURIN-BINDING PROTEIN CABIN 1-RELATED"/>
    <property type="match status" value="1"/>
</dbReference>
<reference evidence="5" key="1">
    <citation type="submission" date="2020-05" db="EMBL/GenBank/DDBJ databases">
        <title>Phylogenomic resolution of chytrid fungi.</title>
        <authorList>
            <person name="Stajich J.E."/>
            <person name="Amses K."/>
            <person name="Simmons R."/>
            <person name="Seto K."/>
            <person name="Myers J."/>
            <person name="Bonds A."/>
            <person name="Quandt C.A."/>
            <person name="Barry K."/>
            <person name="Liu P."/>
            <person name="Grigoriev I."/>
            <person name="Longcore J.E."/>
            <person name="James T.Y."/>
        </authorList>
    </citation>
    <scope>NUCLEOTIDE SEQUENCE</scope>
    <source>
        <strain evidence="5">JEL0476</strain>
    </source>
</reference>
<comment type="subcellular location">
    <subcellularLocation>
        <location evidence="1">Nucleus</location>
    </subcellularLocation>
</comment>
<dbReference type="InterPro" id="IPR019734">
    <property type="entry name" value="TPR_rpt"/>
</dbReference>
<dbReference type="GO" id="GO:0006325">
    <property type="term" value="P:chromatin organization"/>
    <property type="evidence" value="ECO:0007669"/>
    <property type="project" value="InterPro"/>
</dbReference>
<organism evidence="5 6">
    <name type="scientific">Clydaea vesicula</name>
    <dbReference type="NCBI Taxonomy" id="447962"/>
    <lineage>
        <taxon>Eukaryota</taxon>
        <taxon>Fungi</taxon>
        <taxon>Fungi incertae sedis</taxon>
        <taxon>Chytridiomycota</taxon>
        <taxon>Chytridiomycota incertae sedis</taxon>
        <taxon>Chytridiomycetes</taxon>
        <taxon>Lobulomycetales</taxon>
        <taxon>Lobulomycetaceae</taxon>
        <taxon>Clydaea</taxon>
    </lineage>
</organism>